<accession>A0A8H5I1G6</accession>
<dbReference type="AlphaFoldDB" id="A0A8H5I1G6"/>
<evidence type="ECO:0000313" key="3">
    <source>
        <dbReference type="Proteomes" id="UP000518752"/>
    </source>
</evidence>
<keyword evidence="3" id="KW-1185">Reference proteome</keyword>
<proteinExistence type="predicted"/>
<name>A0A8H5I1G6_9AGAR</name>
<protein>
    <submittedName>
        <fullName evidence="2">Uncharacterized protein</fullName>
    </submittedName>
</protein>
<comment type="caution">
    <text evidence="2">The sequence shown here is derived from an EMBL/GenBank/DDBJ whole genome shotgun (WGS) entry which is preliminary data.</text>
</comment>
<evidence type="ECO:0000256" key="1">
    <source>
        <dbReference type="SAM" id="Phobius"/>
    </source>
</evidence>
<keyword evidence="1" id="KW-0812">Transmembrane</keyword>
<organism evidence="2 3">
    <name type="scientific">Collybiopsis confluens</name>
    <dbReference type="NCBI Taxonomy" id="2823264"/>
    <lineage>
        <taxon>Eukaryota</taxon>
        <taxon>Fungi</taxon>
        <taxon>Dikarya</taxon>
        <taxon>Basidiomycota</taxon>
        <taxon>Agaricomycotina</taxon>
        <taxon>Agaricomycetes</taxon>
        <taxon>Agaricomycetidae</taxon>
        <taxon>Agaricales</taxon>
        <taxon>Marasmiineae</taxon>
        <taxon>Omphalotaceae</taxon>
        <taxon>Collybiopsis</taxon>
    </lineage>
</organism>
<reference evidence="2 3" key="1">
    <citation type="journal article" date="2020" name="ISME J.">
        <title>Uncovering the hidden diversity of litter-decomposition mechanisms in mushroom-forming fungi.</title>
        <authorList>
            <person name="Floudas D."/>
            <person name="Bentzer J."/>
            <person name="Ahren D."/>
            <person name="Johansson T."/>
            <person name="Persson P."/>
            <person name="Tunlid A."/>
        </authorList>
    </citation>
    <scope>NUCLEOTIDE SEQUENCE [LARGE SCALE GENOMIC DNA]</scope>
    <source>
        <strain evidence="2 3">CBS 406.79</strain>
    </source>
</reference>
<sequence>MIVGPGEDERIGLGTASTRPHIKWFAAGGLAVLAISGDLFTVITSIRQAAAGKLFGQRINLVWRSTKDRPKRGGVLEKTTPGTESSLERQLFNAQTMMWIVRESSDPLERGGEVGCY</sequence>
<evidence type="ECO:0000313" key="2">
    <source>
        <dbReference type="EMBL" id="KAF5393030.1"/>
    </source>
</evidence>
<dbReference type="EMBL" id="JAACJN010000003">
    <property type="protein sequence ID" value="KAF5393030.1"/>
    <property type="molecule type" value="Genomic_DNA"/>
</dbReference>
<keyword evidence="1" id="KW-1133">Transmembrane helix</keyword>
<gene>
    <name evidence="2" type="ORF">D9757_001102</name>
</gene>
<keyword evidence="1" id="KW-0472">Membrane</keyword>
<feature type="transmembrane region" description="Helical" evidence="1">
    <location>
        <begin position="24"/>
        <end position="46"/>
    </location>
</feature>
<dbReference type="Proteomes" id="UP000518752">
    <property type="component" value="Unassembled WGS sequence"/>
</dbReference>